<feature type="repeat" description="RCC1" evidence="2">
    <location>
        <begin position="104"/>
        <end position="156"/>
    </location>
</feature>
<evidence type="ECO:0000256" key="1">
    <source>
        <dbReference type="ARBA" id="ARBA00022737"/>
    </source>
</evidence>
<dbReference type="InterPro" id="IPR000408">
    <property type="entry name" value="Reg_chr_condens"/>
</dbReference>
<evidence type="ECO:0000256" key="3">
    <source>
        <dbReference type="SAM" id="Phobius"/>
    </source>
</evidence>
<dbReference type="EMBL" id="JAPFFF010000329">
    <property type="protein sequence ID" value="KAK8834729.1"/>
    <property type="molecule type" value="Genomic_DNA"/>
</dbReference>
<proteinExistence type="predicted"/>
<evidence type="ECO:0000313" key="4">
    <source>
        <dbReference type="EMBL" id="KAK8834729.1"/>
    </source>
</evidence>
<keyword evidence="5" id="KW-1185">Reference proteome</keyword>
<comment type="caution">
    <text evidence="4">The sequence shown here is derived from an EMBL/GenBank/DDBJ whole genome shotgun (WGS) entry which is preliminary data.</text>
</comment>
<dbReference type="InterPro" id="IPR009091">
    <property type="entry name" value="RCC1/BLIP-II"/>
</dbReference>
<dbReference type="SUPFAM" id="SSF50985">
    <property type="entry name" value="RCC1/BLIP-II"/>
    <property type="match status" value="1"/>
</dbReference>
<keyword evidence="1" id="KW-0677">Repeat</keyword>
<dbReference type="PROSITE" id="PS50012">
    <property type="entry name" value="RCC1_3"/>
    <property type="match status" value="1"/>
</dbReference>
<keyword evidence="3" id="KW-0472">Membrane</keyword>
<dbReference type="PANTHER" id="PTHR45622">
    <property type="entry name" value="UBIQUITIN-PROTEIN LIGASE E3A-RELATED"/>
    <property type="match status" value="1"/>
</dbReference>
<dbReference type="Pfam" id="PF13540">
    <property type="entry name" value="RCC1_2"/>
    <property type="match status" value="1"/>
</dbReference>
<dbReference type="Gene3D" id="2.130.10.30">
    <property type="entry name" value="Regulator of chromosome condensation 1/beta-lactamase-inhibitor protein II"/>
    <property type="match status" value="1"/>
</dbReference>
<keyword evidence="3" id="KW-0812">Transmembrane</keyword>
<keyword evidence="3" id="KW-1133">Transmembrane helix</keyword>
<sequence length="223" mass="23997">MLYCYLFIYIIVIVIIILQNSILVFSSPSSQIKAIPLPSGEKTISVACLDNSIVSLSSNGKVFSSPVDKGESLLRFSAVEELAGQEIVCVSGTYTHCLAVSKEGHVFGCGSNSSGQLGFDEGINSVSSFKLISSLGENKIKAVYAGYGNSLFETHEGKILSYWYNNYGELLLGDISSQNVYIPTEIKNIESVAFCIAGGNLSVIFIGGSPPPNTPNRMINHYE</sequence>
<reference evidence="4 5" key="1">
    <citation type="submission" date="2024-04" db="EMBL/GenBank/DDBJ databases">
        <title>Tritrichomonas musculus Genome.</title>
        <authorList>
            <person name="Alves-Ferreira E."/>
            <person name="Grigg M."/>
            <person name="Lorenzi H."/>
            <person name="Galac M."/>
        </authorList>
    </citation>
    <scope>NUCLEOTIDE SEQUENCE [LARGE SCALE GENOMIC DNA]</scope>
    <source>
        <strain evidence="4 5">EAF2021</strain>
    </source>
</reference>
<accession>A0ABR2GLD1</accession>
<gene>
    <name evidence="4" type="ORF">M9Y10_025851</name>
</gene>
<name>A0ABR2GLD1_9EUKA</name>
<evidence type="ECO:0000256" key="2">
    <source>
        <dbReference type="PROSITE-ProRule" id="PRU00235"/>
    </source>
</evidence>
<feature type="transmembrane region" description="Helical" evidence="3">
    <location>
        <begin position="6"/>
        <end position="25"/>
    </location>
</feature>
<dbReference type="Proteomes" id="UP001470230">
    <property type="component" value="Unassembled WGS sequence"/>
</dbReference>
<organism evidence="4 5">
    <name type="scientific">Tritrichomonas musculus</name>
    <dbReference type="NCBI Taxonomy" id="1915356"/>
    <lineage>
        <taxon>Eukaryota</taxon>
        <taxon>Metamonada</taxon>
        <taxon>Parabasalia</taxon>
        <taxon>Tritrichomonadida</taxon>
        <taxon>Tritrichomonadidae</taxon>
        <taxon>Tritrichomonas</taxon>
    </lineage>
</organism>
<dbReference type="InterPro" id="IPR051709">
    <property type="entry name" value="Ub-ligase/GTPase-reg"/>
</dbReference>
<dbReference type="PANTHER" id="PTHR45622:SF70">
    <property type="entry name" value="SECRETION-REGULATING GUANINE NUCLEOTIDE EXCHANGE FACTOR"/>
    <property type="match status" value="1"/>
</dbReference>
<protein>
    <submittedName>
        <fullName evidence="4">E3 ubiquitin-protein ligase herc4</fullName>
    </submittedName>
</protein>
<evidence type="ECO:0000313" key="5">
    <source>
        <dbReference type="Proteomes" id="UP001470230"/>
    </source>
</evidence>